<organism evidence="2 3">
    <name type="scientific">Candidatus Nitronereus thalassa</name>
    <dbReference type="NCBI Taxonomy" id="3020898"/>
    <lineage>
        <taxon>Bacteria</taxon>
        <taxon>Pseudomonadati</taxon>
        <taxon>Nitrospirota</taxon>
        <taxon>Nitrospiria</taxon>
        <taxon>Nitrospirales</taxon>
        <taxon>Nitrospiraceae</taxon>
        <taxon>Candidatus Nitronereus</taxon>
    </lineage>
</organism>
<reference evidence="2 3" key="1">
    <citation type="journal article" date="2023" name="ISME J.">
        <title>Cultivation and genomic characterization of novel and ubiquitous marine nitrite-oxidizing bacteria from the Nitrospirales.</title>
        <authorList>
            <person name="Mueller A.J."/>
            <person name="Daebeler A."/>
            <person name="Herbold C.W."/>
            <person name="Kirkegaard R.H."/>
            <person name="Daims H."/>
        </authorList>
    </citation>
    <scope>NUCLEOTIDE SEQUENCE [LARGE SCALE GENOMIC DNA]</scope>
    <source>
        <strain evidence="2 3">EB</strain>
    </source>
</reference>
<gene>
    <name evidence="2" type="ORF">PPG34_01730</name>
</gene>
<sequence length="505" mass="57826">MNTFIPRPPRLSKSRFLSGLQCEKRLYFEAHAPELASEIDGQRQAMLDMGRHIGDTAQLCFPGGQLVTEGYRQSGAALERTATLMANPDIPAIFEAAFQYEGTLIRVDILERTAEQTWRLIEVKASSRVKAVHFDDLAVQAYVLQGAGIAISNICLMHMNRHYVYQGDEVDLRQLFAIEDLTEAILPRLLEIPSQLERMRALLLRENPPEREPDGHCHTPYECPFWDHCTKGKSERWIFYLPGTKDVVRRMMKQGIERIDDIPSRIKLSALQQRMKDNVEWISPELPHILSSVEYPVHHLDFETFMPAIPLYPRTRPYQPIPTQWSNHVEFENFQLRHETYLCTDPHDPREDLARALLDSLGTVGSICVYSDYEKYVLTALAEALPSLRTELLQLTRRLWDLLAVIQSHYYHPGFGGSFSIKSVLPTLVPSLSYSNLEIQNGASASGIYHQMVFRETDWVEQQRLEAALHEYCARDTLGMVELRRVLAEKARRMAPSPTSPTHSA</sequence>
<accession>A0ABU3K3T5</accession>
<comment type="caution">
    <text evidence="2">The sequence shown here is derived from an EMBL/GenBank/DDBJ whole genome shotgun (WGS) entry which is preliminary data.</text>
</comment>
<protein>
    <submittedName>
        <fullName evidence="2">DUF2779 domain-containing protein</fullName>
    </submittedName>
</protein>
<keyword evidence="3" id="KW-1185">Reference proteome</keyword>
<evidence type="ECO:0000259" key="1">
    <source>
        <dbReference type="Pfam" id="PF11074"/>
    </source>
</evidence>
<evidence type="ECO:0000313" key="3">
    <source>
        <dbReference type="Proteomes" id="UP001250932"/>
    </source>
</evidence>
<feature type="domain" description="DUF2779" evidence="1">
    <location>
        <begin position="298"/>
        <end position="420"/>
    </location>
</feature>
<dbReference type="Proteomes" id="UP001250932">
    <property type="component" value="Unassembled WGS sequence"/>
</dbReference>
<dbReference type="EMBL" id="JAQOUE010000001">
    <property type="protein sequence ID" value="MDT7041050.1"/>
    <property type="molecule type" value="Genomic_DNA"/>
</dbReference>
<dbReference type="RefSeq" id="WP_313831409.1">
    <property type="nucleotide sequence ID" value="NZ_JAQOUE010000001.1"/>
</dbReference>
<name>A0ABU3K3T5_9BACT</name>
<dbReference type="Pfam" id="PF11074">
    <property type="entry name" value="DUF2779"/>
    <property type="match status" value="1"/>
</dbReference>
<dbReference type="InterPro" id="IPR021301">
    <property type="entry name" value="DUF2779"/>
</dbReference>
<evidence type="ECO:0000313" key="2">
    <source>
        <dbReference type="EMBL" id="MDT7041050.1"/>
    </source>
</evidence>
<proteinExistence type="predicted"/>